<gene>
    <name evidence="1" type="ORF">CCUS01_03625</name>
</gene>
<evidence type="ECO:0000313" key="1">
    <source>
        <dbReference type="EMBL" id="KAK1487280.1"/>
    </source>
</evidence>
<dbReference type="EMBL" id="MPDP01000057">
    <property type="protein sequence ID" value="KAK1487280.1"/>
    <property type="molecule type" value="Genomic_DNA"/>
</dbReference>
<protein>
    <submittedName>
        <fullName evidence="1">Uncharacterized protein</fullName>
    </submittedName>
</protein>
<keyword evidence="2" id="KW-1185">Reference proteome</keyword>
<name>A0AAI9VFA9_9PEZI</name>
<reference evidence="1" key="1">
    <citation type="submission" date="2016-11" db="EMBL/GenBank/DDBJ databases">
        <title>The genome sequence of Colletotrichum cuscutae.</title>
        <authorList>
            <person name="Baroncelli R."/>
        </authorList>
    </citation>
    <scope>NUCLEOTIDE SEQUENCE</scope>
    <source>
        <strain evidence="1">IMI 304802</strain>
    </source>
</reference>
<dbReference type="AlphaFoldDB" id="A0AAI9VFA9"/>
<comment type="caution">
    <text evidence="1">The sequence shown here is derived from an EMBL/GenBank/DDBJ whole genome shotgun (WGS) entry which is preliminary data.</text>
</comment>
<organism evidence="1 2">
    <name type="scientific">Colletotrichum cuscutae</name>
    <dbReference type="NCBI Taxonomy" id="1209917"/>
    <lineage>
        <taxon>Eukaryota</taxon>
        <taxon>Fungi</taxon>
        <taxon>Dikarya</taxon>
        <taxon>Ascomycota</taxon>
        <taxon>Pezizomycotina</taxon>
        <taxon>Sordariomycetes</taxon>
        <taxon>Hypocreomycetidae</taxon>
        <taxon>Glomerellales</taxon>
        <taxon>Glomerellaceae</taxon>
        <taxon>Colletotrichum</taxon>
        <taxon>Colletotrichum acutatum species complex</taxon>
    </lineage>
</organism>
<proteinExistence type="predicted"/>
<accession>A0AAI9VFA9</accession>
<dbReference type="Proteomes" id="UP001239213">
    <property type="component" value="Unassembled WGS sequence"/>
</dbReference>
<sequence>MIKRICRAMIHPQHERPTARIPQLSPYLAIPREACQESRHPELSPATRSNTGAWDWAALRAPAMAYDFAFGGYFDDTAIPLRFSMYRVPE</sequence>
<evidence type="ECO:0000313" key="2">
    <source>
        <dbReference type="Proteomes" id="UP001239213"/>
    </source>
</evidence>